<comment type="similarity">
    <text evidence="2 7">Belongs to the ExbD/TolR family.</text>
</comment>
<evidence type="ECO:0000313" key="9">
    <source>
        <dbReference type="EMBL" id="WPX97510.1"/>
    </source>
</evidence>
<comment type="subcellular location">
    <subcellularLocation>
        <location evidence="1">Cell membrane</location>
        <topology evidence="1">Single-pass membrane protein</topology>
    </subcellularLocation>
    <subcellularLocation>
        <location evidence="7">Cell membrane</location>
        <topology evidence="7">Single-pass type II membrane protein</topology>
    </subcellularLocation>
</comment>
<proteinExistence type="inferred from homology"/>
<evidence type="ECO:0000256" key="1">
    <source>
        <dbReference type="ARBA" id="ARBA00004162"/>
    </source>
</evidence>
<feature type="transmembrane region" description="Helical" evidence="8">
    <location>
        <begin position="20"/>
        <end position="42"/>
    </location>
</feature>
<accession>A0ABZ0UMY7</accession>
<keyword evidence="6 8" id="KW-0472">Membrane</keyword>
<dbReference type="Gene3D" id="3.30.420.270">
    <property type="match status" value="1"/>
</dbReference>
<keyword evidence="4 7" id="KW-0812">Transmembrane</keyword>
<evidence type="ECO:0000256" key="5">
    <source>
        <dbReference type="ARBA" id="ARBA00022989"/>
    </source>
</evidence>
<protein>
    <submittedName>
        <fullName evidence="9">TolR biopolymer transport protein</fullName>
    </submittedName>
</protein>
<keyword evidence="7" id="KW-0653">Protein transport</keyword>
<keyword evidence="5 8" id="KW-1133">Transmembrane helix</keyword>
<dbReference type="EMBL" id="CP110343">
    <property type="protein sequence ID" value="WPX97510.1"/>
    <property type="molecule type" value="Genomic_DNA"/>
</dbReference>
<organism evidence="9 10">
    <name type="scientific">Candidatus Fokinia crypta</name>
    <dbReference type="NCBI Taxonomy" id="1920990"/>
    <lineage>
        <taxon>Bacteria</taxon>
        <taxon>Pseudomonadati</taxon>
        <taxon>Pseudomonadota</taxon>
        <taxon>Alphaproteobacteria</taxon>
        <taxon>Rickettsiales</taxon>
        <taxon>Candidatus Midichloriaceae</taxon>
        <taxon>Candidatus Fokinia</taxon>
    </lineage>
</organism>
<dbReference type="InterPro" id="IPR003400">
    <property type="entry name" value="ExbD"/>
</dbReference>
<evidence type="ECO:0000313" key="10">
    <source>
        <dbReference type="Proteomes" id="UP001325140"/>
    </source>
</evidence>
<evidence type="ECO:0000256" key="6">
    <source>
        <dbReference type="ARBA" id="ARBA00023136"/>
    </source>
</evidence>
<reference evidence="9" key="1">
    <citation type="submission" date="2022-10" db="EMBL/GenBank/DDBJ databases">
        <title>Host association and intracellularity evolved multiple times independently in the Rickettsiales.</title>
        <authorList>
            <person name="Castelli M."/>
            <person name="Nardi T."/>
            <person name="Gammuto L."/>
            <person name="Bellinzona G."/>
            <person name="Sabaneyeva E."/>
            <person name="Potekhin A."/>
            <person name="Serra V."/>
            <person name="Petroni G."/>
            <person name="Sassera D."/>
        </authorList>
    </citation>
    <scope>NUCLEOTIDE SEQUENCE [LARGE SCALE GENOMIC DNA]</scope>
    <source>
        <strain evidence="9">US_Bl 11III1</strain>
    </source>
</reference>
<dbReference type="PANTHER" id="PTHR30558">
    <property type="entry name" value="EXBD MEMBRANE COMPONENT OF PMF-DRIVEN MACROMOLECULE IMPORT SYSTEM"/>
    <property type="match status" value="1"/>
</dbReference>
<dbReference type="PANTHER" id="PTHR30558:SF7">
    <property type="entry name" value="TOL-PAL SYSTEM PROTEIN TOLR"/>
    <property type="match status" value="1"/>
</dbReference>
<evidence type="ECO:0000256" key="2">
    <source>
        <dbReference type="ARBA" id="ARBA00005811"/>
    </source>
</evidence>
<evidence type="ECO:0000256" key="3">
    <source>
        <dbReference type="ARBA" id="ARBA00022475"/>
    </source>
</evidence>
<sequence length="145" mass="15717">MGIAQTSYKKARGINSDINITPLVDVMLVLLTIFMVTSSMMVGGIDVDLPNANTAAIQQDNLKESIVVSITSNGDIFIDEIKISDDGNFPYKLNAIAKKKKNSVIMLKGDVSVTYGALISVFNMIKDAGFSDVLLVTLPYDKKQP</sequence>
<gene>
    <name evidence="9" type="ORF">Fokcrypt_00013</name>
</gene>
<dbReference type="RefSeq" id="WP_323722172.1">
    <property type="nucleotide sequence ID" value="NZ_CP110343.1"/>
</dbReference>
<evidence type="ECO:0000256" key="8">
    <source>
        <dbReference type="SAM" id="Phobius"/>
    </source>
</evidence>
<evidence type="ECO:0000256" key="4">
    <source>
        <dbReference type="ARBA" id="ARBA00022692"/>
    </source>
</evidence>
<dbReference type="Proteomes" id="UP001325140">
    <property type="component" value="Chromosome"/>
</dbReference>
<keyword evidence="7" id="KW-0813">Transport</keyword>
<evidence type="ECO:0000256" key="7">
    <source>
        <dbReference type="RuleBase" id="RU003879"/>
    </source>
</evidence>
<dbReference type="Pfam" id="PF02472">
    <property type="entry name" value="ExbD"/>
    <property type="match status" value="1"/>
</dbReference>
<keyword evidence="10" id="KW-1185">Reference proteome</keyword>
<name>A0ABZ0UMY7_9RICK</name>
<keyword evidence="3" id="KW-1003">Cell membrane</keyword>